<dbReference type="CDD" id="cd02440">
    <property type="entry name" value="AdoMet_MTases"/>
    <property type="match status" value="1"/>
</dbReference>
<dbReference type="AlphaFoldDB" id="A0A381YRM0"/>
<evidence type="ECO:0000256" key="5">
    <source>
        <dbReference type="ARBA" id="ARBA00034545"/>
    </source>
</evidence>
<feature type="domain" description="Methyltransferase" evidence="9">
    <location>
        <begin position="69"/>
        <end position="214"/>
    </location>
</feature>
<feature type="non-terminal residue" evidence="10">
    <location>
        <position position="1"/>
    </location>
</feature>
<accession>A0A381YRM0</accession>
<keyword evidence="2" id="KW-0949">S-adenosyl-L-methionine</keyword>
<dbReference type="EC" id="2.1.1.137" evidence="4"/>
<sequence length="247" mass="26677">VIDKEIIIEKVRDEYSELAKGASECCGVREGFASRSSTYSTDQIQGLPQEAIAASAGCGNPNAIGELRQGETVVDFGSGGGIDCFVASQIVGKEGQVIGVDMTQEMYDLANNNKAKVGVKNVEFRLAQIDKTGIESNSVDVIISNCVIVLAPDKDAVFREAVRILRSGGRMHISDVMLRRVLPANVVADMDNWTHCVAGAELLDNYINMMANAGFSNVEIISDKPFKAEVDEDWMNSVRSVNILAVK</sequence>
<dbReference type="NCBIfam" id="NF008823">
    <property type="entry name" value="PRK11873.1"/>
    <property type="match status" value="1"/>
</dbReference>
<evidence type="ECO:0000313" key="10">
    <source>
        <dbReference type="EMBL" id="SVA79272.1"/>
    </source>
</evidence>
<dbReference type="InterPro" id="IPR029063">
    <property type="entry name" value="SAM-dependent_MTases_sf"/>
</dbReference>
<proteinExistence type="inferred from homology"/>
<evidence type="ECO:0000256" key="4">
    <source>
        <dbReference type="ARBA" id="ARBA00034521"/>
    </source>
</evidence>
<dbReference type="InterPro" id="IPR025714">
    <property type="entry name" value="Methyltranfer_dom"/>
</dbReference>
<comment type="catalytic activity">
    <reaction evidence="7">
        <text>arsenic triglutathione + 2 [thioredoxin]-dithiol + 2 S-adenosyl-L-methionine + H2O = dimethylarsinous acid + 2 [thioredoxin]-disulfide + 3 glutathione + 2 S-adenosyl-L-homocysteine + 2 H(+)</text>
        <dbReference type="Rhea" id="RHEA:69464"/>
        <dbReference type="Rhea" id="RHEA-COMP:10698"/>
        <dbReference type="Rhea" id="RHEA-COMP:10700"/>
        <dbReference type="ChEBI" id="CHEBI:15377"/>
        <dbReference type="ChEBI" id="CHEBI:15378"/>
        <dbReference type="ChEBI" id="CHEBI:23808"/>
        <dbReference type="ChEBI" id="CHEBI:29950"/>
        <dbReference type="ChEBI" id="CHEBI:50058"/>
        <dbReference type="ChEBI" id="CHEBI:57856"/>
        <dbReference type="ChEBI" id="CHEBI:57925"/>
        <dbReference type="ChEBI" id="CHEBI:59789"/>
        <dbReference type="ChEBI" id="CHEBI:183640"/>
        <dbReference type="EC" id="2.1.1.137"/>
    </reaction>
</comment>
<dbReference type="PANTHER" id="PTHR43675:SF8">
    <property type="entry name" value="ARSENITE METHYLTRANSFERASE"/>
    <property type="match status" value="1"/>
</dbReference>
<evidence type="ECO:0000256" key="3">
    <source>
        <dbReference type="ARBA" id="ARBA00034487"/>
    </source>
</evidence>
<dbReference type="GO" id="GO:0030791">
    <property type="term" value="F:arsenite methyltransferase activity"/>
    <property type="evidence" value="ECO:0007669"/>
    <property type="project" value="UniProtKB-EC"/>
</dbReference>
<comment type="catalytic activity">
    <reaction evidence="8">
        <text>arsenic triglutathione + 3 [thioredoxin]-dithiol + 3 S-adenosyl-L-methionine = trimethylarsine + 3 [thioredoxin]-disulfide + 3 glutathione + 3 S-adenosyl-L-homocysteine + 3 H(+)</text>
        <dbReference type="Rhea" id="RHEA:69432"/>
        <dbReference type="Rhea" id="RHEA-COMP:10698"/>
        <dbReference type="Rhea" id="RHEA-COMP:10700"/>
        <dbReference type="ChEBI" id="CHEBI:15378"/>
        <dbReference type="ChEBI" id="CHEBI:27130"/>
        <dbReference type="ChEBI" id="CHEBI:29950"/>
        <dbReference type="ChEBI" id="CHEBI:50058"/>
        <dbReference type="ChEBI" id="CHEBI:57856"/>
        <dbReference type="ChEBI" id="CHEBI:57925"/>
        <dbReference type="ChEBI" id="CHEBI:59789"/>
        <dbReference type="ChEBI" id="CHEBI:183640"/>
        <dbReference type="EC" id="2.1.1.137"/>
    </reaction>
</comment>
<dbReference type="EMBL" id="UINC01018806">
    <property type="protein sequence ID" value="SVA79272.1"/>
    <property type="molecule type" value="Genomic_DNA"/>
</dbReference>
<name>A0A381YRM0_9ZZZZ</name>
<dbReference type="Pfam" id="PF13847">
    <property type="entry name" value="Methyltransf_31"/>
    <property type="match status" value="1"/>
</dbReference>
<evidence type="ECO:0000256" key="8">
    <source>
        <dbReference type="ARBA" id="ARBA00048428"/>
    </source>
</evidence>
<gene>
    <name evidence="10" type="ORF">METZ01_LOCUS132126</name>
</gene>
<comment type="similarity">
    <text evidence="3">Belongs to the methyltransferase superfamily. Arsenite methyltransferase family.</text>
</comment>
<dbReference type="PANTHER" id="PTHR43675">
    <property type="entry name" value="ARSENITE METHYLTRANSFERASE"/>
    <property type="match status" value="1"/>
</dbReference>
<keyword evidence="1" id="KW-0808">Transferase</keyword>
<protein>
    <recommendedName>
        <fullName evidence="5">Arsenite methyltransferase</fullName>
        <ecNumber evidence="4">2.1.1.137</ecNumber>
    </recommendedName>
</protein>
<evidence type="ECO:0000256" key="6">
    <source>
        <dbReference type="ARBA" id="ARBA00047941"/>
    </source>
</evidence>
<organism evidence="10">
    <name type="scientific">marine metagenome</name>
    <dbReference type="NCBI Taxonomy" id="408172"/>
    <lineage>
        <taxon>unclassified sequences</taxon>
        <taxon>metagenomes</taxon>
        <taxon>ecological metagenomes</taxon>
    </lineage>
</organism>
<evidence type="ECO:0000256" key="2">
    <source>
        <dbReference type="ARBA" id="ARBA00022691"/>
    </source>
</evidence>
<evidence type="ECO:0000259" key="9">
    <source>
        <dbReference type="Pfam" id="PF13847"/>
    </source>
</evidence>
<reference evidence="10" key="1">
    <citation type="submission" date="2018-05" db="EMBL/GenBank/DDBJ databases">
        <authorList>
            <person name="Lanie J.A."/>
            <person name="Ng W.-L."/>
            <person name="Kazmierczak K.M."/>
            <person name="Andrzejewski T.M."/>
            <person name="Davidsen T.M."/>
            <person name="Wayne K.J."/>
            <person name="Tettelin H."/>
            <person name="Glass J.I."/>
            <person name="Rusch D."/>
            <person name="Podicherti R."/>
            <person name="Tsui H.-C.T."/>
            <person name="Winkler M.E."/>
        </authorList>
    </citation>
    <scope>NUCLEOTIDE SEQUENCE</scope>
</reference>
<dbReference type="InterPro" id="IPR026669">
    <property type="entry name" value="Arsenite_MeTrfase-like"/>
</dbReference>
<dbReference type="SUPFAM" id="SSF53335">
    <property type="entry name" value="S-adenosyl-L-methionine-dependent methyltransferases"/>
    <property type="match status" value="1"/>
</dbReference>
<evidence type="ECO:0000256" key="1">
    <source>
        <dbReference type="ARBA" id="ARBA00022679"/>
    </source>
</evidence>
<evidence type="ECO:0000256" key="7">
    <source>
        <dbReference type="ARBA" id="ARBA00047943"/>
    </source>
</evidence>
<dbReference type="Gene3D" id="3.40.50.150">
    <property type="entry name" value="Vaccinia Virus protein VP39"/>
    <property type="match status" value="1"/>
</dbReference>
<comment type="catalytic activity">
    <reaction evidence="6">
        <text>arsenic triglutathione + [thioredoxin]-dithiol + S-adenosyl-L-methionine + 2 H2O = methylarsonous acid + [thioredoxin]-disulfide + 3 glutathione + S-adenosyl-L-homocysteine + H(+)</text>
        <dbReference type="Rhea" id="RHEA:69460"/>
        <dbReference type="Rhea" id="RHEA-COMP:10698"/>
        <dbReference type="Rhea" id="RHEA-COMP:10700"/>
        <dbReference type="ChEBI" id="CHEBI:15377"/>
        <dbReference type="ChEBI" id="CHEBI:15378"/>
        <dbReference type="ChEBI" id="CHEBI:17826"/>
        <dbReference type="ChEBI" id="CHEBI:29950"/>
        <dbReference type="ChEBI" id="CHEBI:50058"/>
        <dbReference type="ChEBI" id="CHEBI:57856"/>
        <dbReference type="ChEBI" id="CHEBI:57925"/>
        <dbReference type="ChEBI" id="CHEBI:59789"/>
        <dbReference type="ChEBI" id="CHEBI:183640"/>
        <dbReference type="EC" id="2.1.1.137"/>
    </reaction>
</comment>